<dbReference type="PROSITE" id="PS51257">
    <property type="entry name" value="PROKAR_LIPOPROTEIN"/>
    <property type="match status" value="1"/>
</dbReference>
<dbReference type="InterPro" id="IPR002579">
    <property type="entry name" value="Met_Sox_Rdtase_MsrB_dom"/>
</dbReference>
<dbReference type="EMBL" id="CP095053">
    <property type="protein sequence ID" value="UOR04030.1"/>
    <property type="molecule type" value="Genomic_DNA"/>
</dbReference>
<organism evidence="10 11">
    <name type="scientific">Hymenobacter aerilatus</name>
    <dbReference type="NCBI Taxonomy" id="2932251"/>
    <lineage>
        <taxon>Bacteria</taxon>
        <taxon>Pseudomonadati</taxon>
        <taxon>Bacteroidota</taxon>
        <taxon>Cytophagia</taxon>
        <taxon>Cytophagales</taxon>
        <taxon>Hymenobacteraceae</taxon>
        <taxon>Hymenobacter</taxon>
    </lineage>
</organism>
<dbReference type="GO" id="GO:0046872">
    <property type="term" value="F:metal ion binding"/>
    <property type="evidence" value="ECO:0007669"/>
    <property type="project" value="UniProtKB-KW"/>
</dbReference>
<gene>
    <name evidence="10" type="primary">msrB</name>
    <name evidence="10" type="ORF">MUN82_13875</name>
</gene>
<keyword evidence="11" id="KW-1185">Reference proteome</keyword>
<comment type="cofactor">
    <cofactor evidence="1">
        <name>Zn(2+)</name>
        <dbReference type="ChEBI" id="CHEBI:29105"/>
    </cofactor>
</comment>
<dbReference type="RefSeq" id="WP_245091335.1">
    <property type="nucleotide sequence ID" value="NZ_CP095053.1"/>
</dbReference>
<dbReference type="NCBIfam" id="TIGR00357">
    <property type="entry name" value="peptide-methionine (R)-S-oxide reductase MsrB"/>
    <property type="match status" value="1"/>
</dbReference>
<comment type="similarity">
    <text evidence="2">Belongs to the MsrB Met sulfoxide reductase family.</text>
</comment>
<evidence type="ECO:0000259" key="9">
    <source>
        <dbReference type="PROSITE" id="PS51790"/>
    </source>
</evidence>
<name>A0A8T9SUY0_9BACT</name>
<keyword evidence="4" id="KW-0479">Metal-binding</keyword>
<dbReference type="PROSITE" id="PS51790">
    <property type="entry name" value="MSRB"/>
    <property type="match status" value="1"/>
</dbReference>
<evidence type="ECO:0000256" key="8">
    <source>
        <dbReference type="SAM" id="SignalP"/>
    </source>
</evidence>
<reference evidence="10 11" key="1">
    <citation type="submission" date="2022-04" db="EMBL/GenBank/DDBJ databases">
        <title>Hymenobacter sp. isolated from the air.</title>
        <authorList>
            <person name="Won M."/>
            <person name="Lee C.-M."/>
            <person name="Woen H.-Y."/>
            <person name="Kwon S.-W."/>
        </authorList>
    </citation>
    <scope>NUCLEOTIDE SEQUENCE [LARGE SCALE GENOMIC DNA]</scope>
    <source>
        <strain evidence="11">5413 J-13</strain>
    </source>
</reference>
<comment type="catalytic activity">
    <reaction evidence="7">
        <text>L-methionyl-[protein] + [thioredoxin]-disulfide + H2O = L-methionyl-(R)-S-oxide-[protein] + [thioredoxin]-dithiol</text>
        <dbReference type="Rhea" id="RHEA:24164"/>
        <dbReference type="Rhea" id="RHEA-COMP:10698"/>
        <dbReference type="Rhea" id="RHEA-COMP:10700"/>
        <dbReference type="Rhea" id="RHEA-COMP:12313"/>
        <dbReference type="Rhea" id="RHEA-COMP:12314"/>
        <dbReference type="ChEBI" id="CHEBI:15377"/>
        <dbReference type="ChEBI" id="CHEBI:16044"/>
        <dbReference type="ChEBI" id="CHEBI:29950"/>
        <dbReference type="ChEBI" id="CHEBI:45764"/>
        <dbReference type="ChEBI" id="CHEBI:50058"/>
        <dbReference type="EC" id="1.8.4.12"/>
    </reaction>
</comment>
<dbReference type="Gene3D" id="2.170.150.20">
    <property type="entry name" value="Peptide methionine sulfoxide reductase"/>
    <property type="match status" value="1"/>
</dbReference>
<keyword evidence="5" id="KW-0862">Zinc</keyword>
<dbReference type="PANTHER" id="PTHR10173">
    <property type="entry name" value="METHIONINE SULFOXIDE REDUCTASE"/>
    <property type="match status" value="1"/>
</dbReference>
<dbReference type="KEGG" id="haei:MUN82_13875"/>
<evidence type="ECO:0000256" key="1">
    <source>
        <dbReference type="ARBA" id="ARBA00001947"/>
    </source>
</evidence>
<feature type="domain" description="MsrB" evidence="9">
    <location>
        <begin position="64"/>
        <end position="186"/>
    </location>
</feature>
<dbReference type="GO" id="GO:0006979">
    <property type="term" value="P:response to oxidative stress"/>
    <property type="evidence" value="ECO:0007669"/>
    <property type="project" value="InterPro"/>
</dbReference>
<sequence length="187" mass="20579">MRTSLLALLLALGISSTACSQNKPKTIPNGPDVPARTVHAVDKKYAAPKPVTGKPGEFPVQKTTAEWEKQLTEEQFYILREKGTERAFNNPYWDNHAKGTYYCAGCHNLLFNSSTKFESGTGWPSFWAPATDNSLKVASDESFGMSRDEIVCATCGGHLGHVFDDGPKPTGLRYCMDSYGMTFEKAK</sequence>
<dbReference type="FunFam" id="2.170.150.20:FF:000001">
    <property type="entry name" value="Peptide methionine sulfoxide reductase MsrB"/>
    <property type="match status" value="1"/>
</dbReference>
<feature type="signal peptide" evidence="8">
    <location>
        <begin position="1"/>
        <end position="20"/>
    </location>
</feature>
<evidence type="ECO:0000256" key="5">
    <source>
        <dbReference type="ARBA" id="ARBA00022833"/>
    </source>
</evidence>
<evidence type="ECO:0000256" key="4">
    <source>
        <dbReference type="ARBA" id="ARBA00022723"/>
    </source>
</evidence>
<dbReference type="AlphaFoldDB" id="A0A8T9SUY0"/>
<dbReference type="InterPro" id="IPR011057">
    <property type="entry name" value="Mss4-like_sf"/>
</dbReference>
<evidence type="ECO:0000256" key="7">
    <source>
        <dbReference type="ARBA" id="ARBA00048488"/>
    </source>
</evidence>
<dbReference type="InterPro" id="IPR028427">
    <property type="entry name" value="Met_Sox_Rdtase_MsrB"/>
</dbReference>
<dbReference type="Proteomes" id="UP000829925">
    <property type="component" value="Chromosome"/>
</dbReference>
<proteinExistence type="inferred from homology"/>
<dbReference type="GO" id="GO:0005737">
    <property type="term" value="C:cytoplasm"/>
    <property type="evidence" value="ECO:0007669"/>
    <property type="project" value="TreeGrafter"/>
</dbReference>
<protein>
    <recommendedName>
        <fullName evidence="3">peptide-methionine (R)-S-oxide reductase</fullName>
        <ecNumber evidence="3">1.8.4.12</ecNumber>
    </recommendedName>
</protein>
<evidence type="ECO:0000313" key="11">
    <source>
        <dbReference type="Proteomes" id="UP000829925"/>
    </source>
</evidence>
<keyword evidence="6 10" id="KW-0560">Oxidoreductase</keyword>
<dbReference type="PANTHER" id="PTHR10173:SF52">
    <property type="entry name" value="METHIONINE-R-SULFOXIDE REDUCTASE B1"/>
    <property type="match status" value="1"/>
</dbReference>
<dbReference type="GO" id="GO:0030091">
    <property type="term" value="P:protein repair"/>
    <property type="evidence" value="ECO:0007669"/>
    <property type="project" value="InterPro"/>
</dbReference>
<dbReference type="Pfam" id="PF01641">
    <property type="entry name" value="SelR"/>
    <property type="match status" value="1"/>
</dbReference>
<evidence type="ECO:0000256" key="2">
    <source>
        <dbReference type="ARBA" id="ARBA00007174"/>
    </source>
</evidence>
<dbReference type="GO" id="GO:0033743">
    <property type="term" value="F:peptide-methionine (R)-S-oxide reductase activity"/>
    <property type="evidence" value="ECO:0007669"/>
    <property type="project" value="UniProtKB-EC"/>
</dbReference>
<dbReference type="EC" id="1.8.4.12" evidence="3"/>
<feature type="chain" id="PRO_5035938623" description="peptide-methionine (R)-S-oxide reductase" evidence="8">
    <location>
        <begin position="21"/>
        <end position="187"/>
    </location>
</feature>
<dbReference type="SUPFAM" id="SSF51316">
    <property type="entry name" value="Mss4-like"/>
    <property type="match status" value="1"/>
</dbReference>
<evidence type="ECO:0000313" key="10">
    <source>
        <dbReference type="EMBL" id="UOR04030.1"/>
    </source>
</evidence>
<evidence type="ECO:0000256" key="3">
    <source>
        <dbReference type="ARBA" id="ARBA00012499"/>
    </source>
</evidence>
<evidence type="ECO:0000256" key="6">
    <source>
        <dbReference type="ARBA" id="ARBA00023002"/>
    </source>
</evidence>
<accession>A0A8T9SUY0</accession>
<keyword evidence="8" id="KW-0732">Signal</keyword>